<evidence type="ECO:0000256" key="1">
    <source>
        <dbReference type="ARBA" id="ARBA00004496"/>
    </source>
</evidence>
<name>A0ABU0YMM0_9PROT</name>
<evidence type="ECO:0000256" key="8">
    <source>
        <dbReference type="ARBA" id="ARBA00022840"/>
    </source>
</evidence>
<keyword evidence="5" id="KW-0819">tRNA processing</keyword>
<accession>A0ABU0YMM0</accession>
<dbReference type="Pfam" id="PF02367">
    <property type="entry name" value="TsaE"/>
    <property type="match status" value="1"/>
</dbReference>
<dbReference type="NCBIfam" id="TIGR00150">
    <property type="entry name" value="T6A_YjeE"/>
    <property type="match status" value="1"/>
</dbReference>
<dbReference type="Proteomes" id="UP001230156">
    <property type="component" value="Unassembled WGS sequence"/>
</dbReference>
<sequence>MSALDRYSLPPTMGDSTQIDLSLPAPAATERLAAIIAGQARPGDAILLSGDLGAGKTHFARAFINALTAAPEDVPSPTFTLVQTYDALAQAAPVKIWHFDLYRLKSPEETLELGIDEVFAEGIALVEWPDRLGPFKPREHLELRLAITGEGARQATLLPTPTWRDRAAAIAARFG</sequence>
<dbReference type="InterPro" id="IPR003442">
    <property type="entry name" value="T6A_TsaE"/>
</dbReference>
<dbReference type="EMBL" id="JAUYVI010000004">
    <property type="protein sequence ID" value="MDQ7248962.1"/>
    <property type="molecule type" value="Genomic_DNA"/>
</dbReference>
<comment type="subcellular location">
    <subcellularLocation>
        <location evidence="1">Cytoplasm</location>
    </subcellularLocation>
</comment>
<evidence type="ECO:0000256" key="4">
    <source>
        <dbReference type="ARBA" id="ARBA00022490"/>
    </source>
</evidence>
<evidence type="ECO:0000256" key="9">
    <source>
        <dbReference type="ARBA" id="ARBA00022842"/>
    </source>
</evidence>
<evidence type="ECO:0000256" key="7">
    <source>
        <dbReference type="ARBA" id="ARBA00022741"/>
    </source>
</evidence>
<keyword evidence="6" id="KW-0479">Metal-binding</keyword>
<comment type="similarity">
    <text evidence="2">Belongs to the TsaE family.</text>
</comment>
<keyword evidence="4" id="KW-0963">Cytoplasm</keyword>
<evidence type="ECO:0000256" key="10">
    <source>
        <dbReference type="ARBA" id="ARBA00032441"/>
    </source>
</evidence>
<keyword evidence="9" id="KW-0460">Magnesium</keyword>
<evidence type="ECO:0000256" key="2">
    <source>
        <dbReference type="ARBA" id="ARBA00007599"/>
    </source>
</evidence>
<evidence type="ECO:0000313" key="12">
    <source>
        <dbReference type="Proteomes" id="UP001230156"/>
    </source>
</evidence>
<evidence type="ECO:0000256" key="3">
    <source>
        <dbReference type="ARBA" id="ARBA00019010"/>
    </source>
</evidence>
<evidence type="ECO:0000256" key="5">
    <source>
        <dbReference type="ARBA" id="ARBA00022694"/>
    </source>
</evidence>
<evidence type="ECO:0000256" key="6">
    <source>
        <dbReference type="ARBA" id="ARBA00022723"/>
    </source>
</evidence>
<reference evidence="12" key="1">
    <citation type="submission" date="2023-08" db="EMBL/GenBank/DDBJ databases">
        <title>Rhodospirillaceae gen. nov., a novel taxon isolated from the Yangtze River Yuezi River estuary sludge.</title>
        <authorList>
            <person name="Ruan L."/>
        </authorList>
    </citation>
    <scope>NUCLEOTIDE SEQUENCE [LARGE SCALE GENOMIC DNA]</scope>
    <source>
        <strain evidence="12">R-7</strain>
    </source>
</reference>
<proteinExistence type="inferred from homology"/>
<comment type="caution">
    <text evidence="11">The sequence shown here is derived from an EMBL/GenBank/DDBJ whole genome shotgun (WGS) entry which is preliminary data.</text>
</comment>
<keyword evidence="8" id="KW-0067">ATP-binding</keyword>
<organism evidence="11 12">
    <name type="scientific">Dongia sedimenti</name>
    <dbReference type="NCBI Taxonomy" id="3064282"/>
    <lineage>
        <taxon>Bacteria</taxon>
        <taxon>Pseudomonadati</taxon>
        <taxon>Pseudomonadota</taxon>
        <taxon>Alphaproteobacteria</taxon>
        <taxon>Rhodospirillales</taxon>
        <taxon>Dongiaceae</taxon>
        <taxon>Dongia</taxon>
    </lineage>
</organism>
<dbReference type="InterPro" id="IPR027417">
    <property type="entry name" value="P-loop_NTPase"/>
</dbReference>
<protein>
    <recommendedName>
        <fullName evidence="3">tRNA threonylcarbamoyladenosine biosynthesis protein TsaE</fullName>
    </recommendedName>
    <alternativeName>
        <fullName evidence="10">t(6)A37 threonylcarbamoyladenosine biosynthesis protein TsaE</fullName>
    </alternativeName>
</protein>
<dbReference type="Gene3D" id="3.40.50.300">
    <property type="entry name" value="P-loop containing nucleotide triphosphate hydrolases"/>
    <property type="match status" value="1"/>
</dbReference>
<dbReference type="RefSeq" id="WP_379956440.1">
    <property type="nucleotide sequence ID" value="NZ_JAUYVI010000004.1"/>
</dbReference>
<dbReference type="SUPFAM" id="SSF52540">
    <property type="entry name" value="P-loop containing nucleoside triphosphate hydrolases"/>
    <property type="match status" value="1"/>
</dbReference>
<keyword evidence="7" id="KW-0547">Nucleotide-binding</keyword>
<gene>
    <name evidence="11" type="primary">tsaE</name>
    <name evidence="11" type="ORF">Q8A70_14850</name>
</gene>
<evidence type="ECO:0000313" key="11">
    <source>
        <dbReference type="EMBL" id="MDQ7248962.1"/>
    </source>
</evidence>
<keyword evidence="12" id="KW-1185">Reference proteome</keyword>
<dbReference type="PANTHER" id="PTHR33540">
    <property type="entry name" value="TRNA THREONYLCARBAMOYLADENOSINE BIOSYNTHESIS PROTEIN TSAE"/>
    <property type="match status" value="1"/>
</dbReference>
<dbReference type="PANTHER" id="PTHR33540:SF2">
    <property type="entry name" value="TRNA THREONYLCARBAMOYLADENOSINE BIOSYNTHESIS PROTEIN TSAE"/>
    <property type="match status" value="1"/>
</dbReference>